<dbReference type="Proteomes" id="UP000265816">
    <property type="component" value="Unassembled WGS sequence"/>
</dbReference>
<name>A0A398B0U6_9BACI</name>
<proteinExistence type="predicted"/>
<sequence length="77" mass="8213">MGTSPKSSSGEGDLGKAFLFLRLGRSLGNGPKRGFIERGSPAKMPAPFFLGKMKLLCRLFVYNSGEGTCLFLGLKGL</sequence>
<accession>A0A398B0U6</accession>
<organism evidence="1 2">
    <name type="scientific">Mesobacillus zeae</name>
    <dbReference type="NCBI Taxonomy" id="1917180"/>
    <lineage>
        <taxon>Bacteria</taxon>
        <taxon>Bacillati</taxon>
        <taxon>Bacillota</taxon>
        <taxon>Bacilli</taxon>
        <taxon>Bacillales</taxon>
        <taxon>Bacillaceae</taxon>
        <taxon>Mesobacillus</taxon>
    </lineage>
</organism>
<dbReference type="AlphaFoldDB" id="A0A398B0U6"/>
<evidence type="ECO:0000313" key="2">
    <source>
        <dbReference type="Proteomes" id="UP000265816"/>
    </source>
</evidence>
<comment type="caution">
    <text evidence="1">The sequence shown here is derived from an EMBL/GenBank/DDBJ whole genome shotgun (WGS) entry which is preliminary data.</text>
</comment>
<keyword evidence="2" id="KW-1185">Reference proteome</keyword>
<evidence type="ECO:0000313" key="1">
    <source>
        <dbReference type="EMBL" id="RID83457.1"/>
    </source>
</evidence>
<dbReference type="EMBL" id="QWVT01000027">
    <property type="protein sequence ID" value="RID83457.1"/>
    <property type="molecule type" value="Genomic_DNA"/>
</dbReference>
<gene>
    <name evidence="1" type="ORF">D1970_15650</name>
</gene>
<reference evidence="1 2" key="1">
    <citation type="submission" date="2018-08" db="EMBL/GenBank/DDBJ databases">
        <title>Bacillus jemisoniae sp. nov., Bacillus chryseoplanitiae sp. nov., Bacillus resnikiae sp. nov., and Bacillus frankliniae sp. nov., isolated from Viking spacecraft and associated surfaces.</title>
        <authorList>
            <person name="Seuylemezian A."/>
            <person name="Vaishampayan P."/>
        </authorList>
    </citation>
    <scope>NUCLEOTIDE SEQUENCE [LARGE SCALE GENOMIC DNA]</scope>
    <source>
        <strain evidence="1 2">JJ-247</strain>
    </source>
</reference>
<protein>
    <submittedName>
        <fullName evidence="1">Uncharacterized protein</fullName>
    </submittedName>
</protein>